<sequence>MDHSEELKNTEARPAKRRRAKRKWREIEMLKERHNLLKELESIDYTSSYDIEDLEI</sequence>
<reference evidence="2 3" key="1">
    <citation type="journal article" date="2011" name="Front. Microbiol.">
        <title>Genomic signatures of strain selection and enhancement in Bacillus atrophaeus var. globigii, a historical biowarfare simulant.</title>
        <authorList>
            <person name="Gibbons H.S."/>
            <person name="Broomall S.M."/>
            <person name="McNew L.A."/>
            <person name="Daligault H."/>
            <person name="Chapman C."/>
            <person name="Bruce D."/>
            <person name="Karavis M."/>
            <person name="Krepps M."/>
            <person name="McGregor P.A."/>
            <person name="Hong C."/>
            <person name="Park K.H."/>
            <person name="Akmal A."/>
            <person name="Feldman A."/>
            <person name="Lin J.S."/>
            <person name="Chang W.E."/>
            <person name="Higgs B.W."/>
            <person name="Demirev P."/>
            <person name="Lindquist J."/>
            <person name="Liem A."/>
            <person name="Fochler E."/>
            <person name="Read T.D."/>
            <person name="Tapia R."/>
            <person name="Johnson S."/>
            <person name="Bishop-Lilly K.A."/>
            <person name="Detter C."/>
            <person name="Han C."/>
            <person name="Sozhamannan S."/>
            <person name="Rosenzweig C.N."/>
            <person name="Skowronski E.W."/>
        </authorList>
    </citation>
    <scope>NUCLEOTIDE SEQUENCE [LARGE SCALE GENOMIC DNA]</scope>
    <source>
        <strain evidence="2 3">AIT1</strain>
    </source>
</reference>
<dbReference type="RefSeq" id="WP_126757184.1">
    <property type="nucleotide sequence ID" value="NZ_PIPQ01000002.1"/>
</dbReference>
<dbReference type="OrthoDB" id="5918741at2"/>
<keyword evidence="3" id="KW-1185">Reference proteome</keyword>
<dbReference type="AlphaFoldDB" id="A0A432X7X3"/>
<dbReference type="EMBL" id="PIPQ01000002">
    <property type="protein sequence ID" value="RUO42969.1"/>
    <property type="molecule type" value="Genomic_DNA"/>
</dbReference>
<organism evidence="2 3">
    <name type="scientific">Aliidiomarina taiwanensis</name>
    <dbReference type="NCBI Taxonomy" id="946228"/>
    <lineage>
        <taxon>Bacteria</taxon>
        <taxon>Pseudomonadati</taxon>
        <taxon>Pseudomonadota</taxon>
        <taxon>Gammaproteobacteria</taxon>
        <taxon>Alteromonadales</taxon>
        <taxon>Idiomarinaceae</taxon>
        <taxon>Aliidiomarina</taxon>
    </lineage>
</organism>
<comment type="caution">
    <text evidence="2">The sequence shown here is derived from an EMBL/GenBank/DDBJ whole genome shotgun (WGS) entry which is preliminary data.</text>
</comment>
<dbReference type="Proteomes" id="UP000286976">
    <property type="component" value="Unassembled WGS sequence"/>
</dbReference>
<dbReference type="InterPro" id="IPR021932">
    <property type="entry name" value="DUF3545"/>
</dbReference>
<feature type="region of interest" description="Disordered" evidence="1">
    <location>
        <begin position="1"/>
        <end position="21"/>
    </location>
</feature>
<gene>
    <name evidence="2" type="ORF">CWE15_06085</name>
</gene>
<protein>
    <submittedName>
        <fullName evidence="2">DUF3545 domain-containing protein</fullName>
    </submittedName>
</protein>
<feature type="compositionally biased region" description="Basic and acidic residues" evidence="1">
    <location>
        <begin position="1"/>
        <end position="14"/>
    </location>
</feature>
<evidence type="ECO:0000256" key="1">
    <source>
        <dbReference type="SAM" id="MobiDB-lite"/>
    </source>
</evidence>
<evidence type="ECO:0000313" key="3">
    <source>
        <dbReference type="Proteomes" id="UP000286976"/>
    </source>
</evidence>
<evidence type="ECO:0000313" key="2">
    <source>
        <dbReference type="EMBL" id="RUO42969.1"/>
    </source>
</evidence>
<dbReference type="Pfam" id="PF12065">
    <property type="entry name" value="DUF3545"/>
    <property type="match status" value="1"/>
</dbReference>
<name>A0A432X7X3_9GAMM</name>
<accession>A0A432X7X3</accession>
<proteinExistence type="predicted"/>